<dbReference type="InterPro" id="IPR027417">
    <property type="entry name" value="P-loop_NTPase"/>
</dbReference>
<organism evidence="2 3">
    <name type="scientific">Candidatus Brocadia fulgida</name>
    <dbReference type="NCBI Taxonomy" id="380242"/>
    <lineage>
        <taxon>Bacteria</taxon>
        <taxon>Pseudomonadati</taxon>
        <taxon>Planctomycetota</taxon>
        <taxon>Candidatus Brocadiia</taxon>
        <taxon>Candidatus Brocadiales</taxon>
        <taxon>Candidatus Brocadiaceae</taxon>
        <taxon>Candidatus Brocadia</taxon>
    </lineage>
</organism>
<evidence type="ECO:0000313" key="3">
    <source>
        <dbReference type="Proteomes" id="UP000034954"/>
    </source>
</evidence>
<dbReference type="FunFam" id="3.40.50.300:FF:000285">
    <property type="entry name" value="Sporulation initiation inhibitor Soj"/>
    <property type="match status" value="1"/>
</dbReference>
<dbReference type="SUPFAM" id="SSF52540">
    <property type="entry name" value="P-loop containing nucleoside triphosphate hydrolases"/>
    <property type="match status" value="1"/>
</dbReference>
<comment type="caution">
    <text evidence="2">The sequence shown here is derived from an EMBL/GenBank/DDBJ whole genome shotgun (WGS) entry which is preliminary data.</text>
</comment>
<feature type="domain" description="AAA" evidence="1">
    <location>
        <begin position="4"/>
        <end position="180"/>
    </location>
</feature>
<dbReference type="CDD" id="cd02042">
    <property type="entry name" value="ParAB_family"/>
    <property type="match status" value="1"/>
</dbReference>
<name>A0A0M2V1W7_9BACT</name>
<dbReference type="InterPro" id="IPR025669">
    <property type="entry name" value="AAA_dom"/>
</dbReference>
<dbReference type="InterPro" id="IPR050678">
    <property type="entry name" value="DNA_Partitioning_ATPase"/>
</dbReference>
<accession>A0A0M2V1W7</accession>
<gene>
    <name evidence="2" type="primary">parA_1</name>
    <name evidence="2" type="ORF">BROFUL_00167</name>
</gene>
<dbReference type="AlphaFoldDB" id="A0A0M2V1W7"/>
<sequence length="263" mass="29009">MYGMRSIALLNQKGGVGKTTTTANLGACLSILGKKVLTIDMDPQANLSVHLGVDIHNLKHSVYHLIMGECKPEEVIVHTKVPGLDIIPSNIELSGAEIELVGIVGRETVLKEYLGDVLDQYDYVLVDCPPSLGLLTLNVLTFVRELFIPLQTEFFALQGVSKLLDTFEVVRKRLNNHLEITGIIFCMYTSRARLCNEVIEKVKEYPPLGDKAFNTIIRKNVKLSESPSHGKPIIAYAPGSHGSEDYLALAKEVLQQENGKKVV</sequence>
<reference evidence="2 3" key="1">
    <citation type="journal article" date="2013" name="BMC Microbiol.">
        <title>Identification of the type II cytochrome c maturation pathway in anammox bacteria by comparative genomics.</title>
        <authorList>
            <person name="Ferousi C."/>
            <person name="Speth D.R."/>
            <person name="Reimann J."/>
            <person name="Op den Camp H.J."/>
            <person name="Allen J.W."/>
            <person name="Keltjens J.T."/>
            <person name="Jetten M.S."/>
        </authorList>
    </citation>
    <scope>NUCLEOTIDE SEQUENCE [LARGE SCALE GENOMIC DNA]</scope>
    <source>
        <strain evidence="2">RU1</strain>
    </source>
</reference>
<evidence type="ECO:0000259" key="1">
    <source>
        <dbReference type="Pfam" id="PF13614"/>
    </source>
</evidence>
<dbReference type="Gene3D" id="3.40.50.300">
    <property type="entry name" value="P-loop containing nucleotide triphosphate hydrolases"/>
    <property type="match status" value="1"/>
</dbReference>
<evidence type="ECO:0000313" key="2">
    <source>
        <dbReference type="EMBL" id="KKO21121.1"/>
    </source>
</evidence>
<dbReference type="Proteomes" id="UP000034954">
    <property type="component" value="Unassembled WGS sequence"/>
</dbReference>
<dbReference type="PATRIC" id="fig|380242.3.peg.206"/>
<proteinExistence type="predicted"/>
<dbReference type="Pfam" id="PF13614">
    <property type="entry name" value="AAA_31"/>
    <property type="match status" value="1"/>
</dbReference>
<dbReference type="PANTHER" id="PTHR13696:SF99">
    <property type="entry name" value="COBYRINIC ACID AC-DIAMIDE SYNTHASE"/>
    <property type="match status" value="1"/>
</dbReference>
<protein>
    <submittedName>
        <fullName evidence="2">Chromosome partitioning protein ParA</fullName>
    </submittedName>
</protein>
<dbReference type="PANTHER" id="PTHR13696">
    <property type="entry name" value="P-LOOP CONTAINING NUCLEOSIDE TRIPHOSPHATE HYDROLASE"/>
    <property type="match status" value="1"/>
</dbReference>
<keyword evidence="3" id="KW-1185">Reference proteome</keyword>
<dbReference type="EMBL" id="LAQJ01000017">
    <property type="protein sequence ID" value="KKO21121.1"/>
    <property type="molecule type" value="Genomic_DNA"/>
</dbReference>